<evidence type="ECO:0000313" key="3">
    <source>
        <dbReference type="EMBL" id="KAF1989070.1"/>
    </source>
</evidence>
<protein>
    <submittedName>
        <fullName evidence="3">Uncharacterized protein</fullName>
    </submittedName>
</protein>
<proteinExistence type="predicted"/>
<accession>A0A6G1H7S3</accession>
<feature type="compositionally biased region" description="Polar residues" evidence="1">
    <location>
        <begin position="76"/>
        <end position="87"/>
    </location>
</feature>
<dbReference type="EMBL" id="ML977146">
    <property type="protein sequence ID" value="KAF1989070.1"/>
    <property type="molecule type" value="Genomic_DNA"/>
</dbReference>
<keyword evidence="4" id="KW-1185">Reference proteome</keyword>
<evidence type="ECO:0000256" key="1">
    <source>
        <dbReference type="SAM" id="MobiDB-lite"/>
    </source>
</evidence>
<organism evidence="3 4">
    <name type="scientific">Aulographum hederae CBS 113979</name>
    <dbReference type="NCBI Taxonomy" id="1176131"/>
    <lineage>
        <taxon>Eukaryota</taxon>
        <taxon>Fungi</taxon>
        <taxon>Dikarya</taxon>
        <taxon>Ascomycota</taxon>
        <taxon>Pezizomycotina</taxon>
        <taxon>Dothideomycetes</taxon>
        <taxon>Pleosporomycetidae</taxon>
        <taxon>Aulographales</taxon>
        <taxon>Aulographaceae</taxon>
    </lineage>
</organism>
<feature type="region of interest" description="Disordered" evidence="1">
    <location>
        <begin position="68"/>
        <end position="87"/>
    </location>
</feature>
<feature type="transmembrane region" description="Helical" evidence="2">
    <location>
        <begin position="21"/>
        <end position="40"/>
    </location>
</feature>
<evidence type="ECO:0000313" key="4">
    <source>
        <dbReference type="Proteomes" id="UP000800041"/>
    </source>
</evidence>
<dbReference type="Proteomes" id="UP000800041">
    <property type="component" value="Unassembled WGS sequence"/>
</dbReference>
<sequence>MDPSHRQSAGAKLAREEADTAAVHVVIAVLLHCVWMSVLLKEKEKLVADVLVMVVDVVVRLVQLVNVGRPEPGATPTDNTNRGACSD</sequence>
<name>A0A6G1H7S3_9PEZI</name>
<reference evidence="3" key="1">
    <citation type="journal article" date="2020" name="Stud. Mycol.">
        <title>101 Dothideomycetes genomes: a test case for predicting lifestyles and emergence of pathogens.</title>
        <authorList>
            <person name="Haridas S."/>
            <person name="Albert R."/>
            <person name="Binder M."/>
            <person name="Bloem J."/>
            <person name="Labutti K."/>
            <person name="Salamov A."/>
            <person name="Andreopoulos B."/>
            <person name="Baker S."/>
            <person name="Barry K."/>
            <person name="Bills G."/>
            <person name="Bluhm B."/>
            <person name="Cannon C."/>
            <person name="Castanera R."/>
            <person name="Culley D."/>
            <person name="Daum C."/>
            <person name="Ezra D."/>
            <person name="Gonzalez J."/>
            <person name="Henrissat B."/>
            <person name="Kuo A."/>
            <person name="Liang C."/>
            <person name="Lipzen A."/>
            <person name="Lutzoni F."/>
            <person name="Magnuson J."/>
            <person name="Mondo S."/>
            <person name="Nolan M."/>
            <person name="Ohm R."/>
            <person name="Pangilinan J."/>
            <person name="Park H.-J."/>
            <person name="Ramirez L."/>
            <person name="Alfaro M."/>
            <person name="Sun H."/>
            <person name="Tritt A."/>
            <person name="Yoshinaga Y."/>
            <person name="Zwiers L.-H."/>
            <person name="Turgeon B."/>
            <person name="Goodwin S."/>
            <person name="Spatafora J."/>
            <person name="Crous P."/>
            <person name="Grigoriev I."/>
        </authorList>
    </citation>
    <scope>NUCLEOTIDE SEQUENCE</scope>
    <source>
        <strain evidence="3">CBS 113979</strain>
    </source>
</reference>
<gene>
    <name evidence="3" type="ORF">K402DRAFT_391223</name>
</gene>
<dbReference type="AlphaFoldDB" id="A0A6G1H7S3"/>
<keyword evidence="2" id="KW-0812">Transmembrane</keyword>
<keyword evidence="2" id="KW-1133">Transmembrane helix</keyword>
<evidence type="ECO:0000256" key="2">
    <source>
        <dbReference type="SAM" id="Phobius"/>
    </source>
</evidence>
<keyword evidence="2" id="KW-0472">Membrane</keyword>